<dbReference type="AlphaFoldDB" id="A0A0F9G9G8"/>
<evidence type="ECO:0000313" key="1">
    <source>
        <dbReference type="EMBL" id="KKL87056.1"/>
    </source>
</evidence>
<gene>
    <name evidence="1" type="ORF">LCGC14_1938580</name>
</gene>
<name>A0A0F9G9G8_9ZZZZ</name>
<organism evidence="1">
    <name type="scientific">marine sediment metagenome</name>
    <dbReference type="NCBI Taxonomy" id="412755"/>
    <lineage>
        <taxon>unclassified sequences</taxon>
        <taxon>metagenomes</taxon>
        <taxon>ecological metagenomes</taxon>
    </lineage>
</organism>
<dbReference type="EMBL" id="LAZR01020939">
    <property type="protein sequence ID" value="KKL87056.1"/>
    <property type="molecule type" value="Genomic_DNA"/>
</dbReference>
<accession>A0A0F9G9G8</accession>
<reference evidence="1" key="1">
    <citation type="journal article" date="2015" name="Nature">
        <title>Complex archaea that bridge the gap between prokaryotes and eukaryotes.</title>
        <authorList>
            <person name="Spang A."/>
            <person name="Saw J.H."/>
            <person name="Jorgensen S.L."/>
            <person name="Zaremba-Niedzwiedzka K."/>
            <person name="Martijn J."/>
            <person name="Lind A.E."/>
            <person name="van Eijk R."/>
            <person name="Schleper C."/>
            <person name="Guy L."/>
            <person name="Ettema T.J."/>
        </authorList>
    </citation>
    <scope>NUCLEOTIDE SEQUENCE</scope>
</reference>
<sequence length="104" mass="11478">MANDPATEIRKLVEEARQALYEPIAAISNLFSQMNAEGKEQIVDAAAFIGQAQGDLLRALDPLRLLGEKRALVDPLEVQRALEVLGPRKGFPQDLRSLFLPDPK</sequence>
<proteinExistence type="predicted"/>
<protein>
    <submittedName>
        <fullName evidence="1">Uncharacterized protein</fullName>
    </submittedName>
</protein>
<comment type="caution">
    <text evidence="1">The sequence shown here is derived from an EMBL/GenBank/DDBJ whole genome shotgun (WGS) entry which is preliminary data.</text>
</comment>